<protein>
    <submittedName>
        <fullName evidence="2">Type VI secretion protein</fullName>
    </submittedName>
</protein>
<dbReference type="Proteomes" id="UP000027466">
    <property type="component" value="Unassembled WGS sequence"/>
</dbReference>
<dbReference type="Pfam" id="PF12790">
    <property type="entry name" value="T6SS-SciN"/>
    <property type="match status" value="1"/>
</dbReference>
<accession>A0A069PCU1</accession>
<gene>
    <name evidence="2" type="ORF">BG61_39475</name>
</gene>
<proteinExistence type="predicted"/>
<organism evidence="2 3">
    <name type="scientific">Caballeronia glathei</name>
    <dbReference type="NCBI Taxonomy" id="60547"/>
    <lineage>
        <taxon>Bacteria</taxon>
        <taxon>Pseudomonadati</taxon>
        <taxon>Pseudomonadota</taxon>
        <taxon>Betaproteobacteria</taxon>
        <taxon>Burkholderiales</taxon>
        <taxon>Burkholderiaceae</taxon>
        <taxon>Caballeronia</taxon>
    </lineage>
</organism>
<dbReference type="RefSeq" id="WP_051672958.1">
    <property type="nucleotide sequence ID" value="NZ_CADFFX010000054.1"/>
</dbReference>
<dbReference type="InterPro" id="IPR038706">
    <property type="entry name" value="Type_VI_SciN-like_sf"/>
</dbReference>
<sequence length="177" mass="19301">MRALPLVTAFGTSLILSACGAWQSVSDTTADAYHAVFYKQVKTLNLDLRARASLNPDEAGRPVSVAVRVYQLKDRQSFDAASYDDLLKNDRAVLSADLRDSAGVVVNPGGAASLSQPMRADTQYVAIAAFFRDADNERDWRRVIAKESMSADEPLTLELVGSELVAASDVPRQRPQR</sequence>
<dbReference type="STRING" id="60547.GCA_000751215_03566"/>
<dbReference type="AlphaFoldDB" id="A0A069PCU1"/>
<evidence type="ECO:0000313" key="2">
    <source>
        <dbReference type="EMBL" id="KDR38518.1"/>
    </source>
</evidence>
<keyword evidence="1" id="KW-0732">Signal</keyword>
<dbReference type="PANTHER" id="PTHR37625:SF4">
    <property type="entry name" value="OUTER MEMBRANE LIPOPROTEIN"/>
    <property type="match status" value="1"/>
</dbReference>
<dbReference type="PROSITE" id="PS51257">
    <property type="entry name" value="PROKAR_LIPOPROTEIN"/>
    <property type="match status" value="1"/>
</dbReference>
<dbReference type="EMBL" id="JFHC01000086">
    <property type="protein sequence ID" value="KDR38518.1"/>
    <property type="molecule type" value="Genomic_DNA"/>
</dbReference>
<evidence type="ECO:0000256" key="1">
    <source>
        <dbReference type="SAM" id="SignalP"/>
    </source>
</evidence>
<feature type="signal peptide" evidence="1">
    <location>
        <begin position="1"/>
        <end position="18"/>
    </location>
</feature>
<comment type="caution">
    <text evidence="2">The sequence shown here is derived from an EMBL/GenBank/DDBJ whole genome shotgun (WGS) entry which is preliminary data.</text>
</comment>
<dbReference type="Gene3D" id="2.60.40.4150">
    <property type="entry name" value="Type VI secretion system, lipoprotein SciN"/>
    <property type="match status" value="1"/>
</dbReference>
<reference evidence="2 3" key="1">
    <citation type="submission" date="2014-03" db="EMBL/GenBank/DDBJ databases">
        <title>Draft Genome Sequences of Four Burkholderia Strains.</title>
        <authorList>
            <person name="Liu X.Y."/>
            <person name="Li C.X."/>
            <person name="Xu J.H."/>
        </authorList>
    </citation>
    <scope>NUCLEOTIDE SEQUENCE [LARGE SCALE GENOMIC DNA]</scope>
    <source>
        <strain evidence="2 3">DSM 50014</strain>
    </source>
</reference>
<dbReference type="PANTHER" id="PTHR37625">
    <property type="entry name" value="OUTER MEMBRANE LIPOPROTEIN-RELATED"/>
    <property type="match status" value="1"/>
</dbReference>
<dbReference type="NCBIfam" id="TIGR03352">
    <property type="entry name" value="VI_chp_3"/>
    <property type="match status" value="1"/>
</dbReference>
<keyword evidence="3" id="KW-1185">Reference proteome</keyword>
<feature type="chain" id="PRO_5007372038" evidence="1">
    <location>
        <begin position="19"/>
        <end position="177"/>
    </location>
</feature>
<evidence type="ECO:0000313" key="3">
    <source>
        <dbReference type="Proteomes" id="UP000027466"/>
    </source>
</evidence>
<name>A0A069PCU1_9BURK</name>
<dbReference type="InterPro" id="IPR017734">
    <property type="entry name" value="T6SS_SciN"/>
</dbReference>